<keyword evidence="1" id="KW-0175">Coiled coil</keyword>
<dbReference type="InterPro" id="IPR038729">
    <property type="entry name" value="Rad50/SbcC_AAA"/>
</dbReference>
<sequence length="620" mass="69765">MKPHFWIKRIGVYGHPTSPDSYIDFKEGLNVIYGPSNTGKSWVLNCIDYMFGASSSSLRVNESVGYAFVRMTISFESQDITLERSIGKGDSTVTIRSFHPDISSGNYSVNSSKRPSLSSFWLRLIGFPDSDSLRILKNKDYGLQTFTWRSFWHAFYAEENAISKSASILLPDTTTAQTSSKAALSTLITGKDFSEYKNHESQKVQKAKNAAILSYLEENAQQYEAALTEANALVDEYDSSVLDTTISELVTRSHHIRETMELLSSEGAELASNLAHVREQLTNDDVTLARYSELASIYRAKIERFEFISEGQSLIDTYPNALLCPVCDQPVPASLENERTVSISEERAEAYSRLEDLEHTIESIQSERHQLAENEASLLSRTQKISDSLSQDFAPQLDNLESLIHEYTSISRIISHRDELQASYDKSMEEISRRKTLTFVASSPSMESYFPENFWDEMSARLLDVLTELKFPHLSDAHMNKEKFDAIVNGQSKDGEGQGYRSLINTAVMLTFRSYLASKEAYSSPSVTLIDTPLLGLDNSQSDPESMKPIDVIPEAVYAFLISHQNEGQIIIADNTKFMPDISQLREKANFIYFDKEITGHGHHGFLVNIESNFSASHPQ</sequence>
<dbReference type="Proteomes" id="UP000243657">
    <property type="component" value="Unassembled WGS sequence"/>
</dbReference>
<feature type="coiled-coil region" evidence="1">
    <location>
        <begin position="347"/>
        <end position="374"/>
    </location>
</feature>
<organism evidence="3 4">
    <name type="scientific">Alloscardovia macacae</name>
    <dbReference type="NCBI Taxonomy" id="1160091"/>
    <lineage>
        <taxon>Bacteria</taxon>
        <taxon>Bacillati</taxon>
        <taxon>Actinomycetota</taxon>
        <taxon>Actinomycetes</taxon>
        <taxon>Bifidobacteriales</taxon>
        <taxon>Bifidobacteriaceae</taxon>
        <taxon>Alloscardovia</taxon>
    </lineage>
</organism>
<gene>
    <name evidence="3" type="ORF">ALMA_0183</name>
</gene>
<accession>A0A261F702</accession>
<dbReference type="EMBL" id="MWWT01000001">
    <property type="protein sequence ID" value="OZG54858.1"/>
    <property type="molecule type" value="Genomic_DNA"/>
</dbReference>
<keyword evidence="4" id="KW-1185">Reference proteome</keyword>
<evidence type="ECO:0000256" key="1">
    <source>
        <dbReference type="SAM" id="Coils"/>
    </source>
</evidence>
<dbReference type="SUPFAM" id="SSF52540">
    <property type="entry name" value="P-loop containing nucleoside triphosphate hydrolases"/>
    <property type="match status" value="1"/>
</dbReference>
<name>A0A261F702_9BIFI</name>
<protein>
    <submittedName>
        <fullName evidence="3">AAA domain-containing protein</fullName>
    </submittedName>
</protein>
<dbReference type="GO" id="GO:0006302">
    <property type="term" value="P:double-strand break repair"/>
    <property type="evidence" value="ECO:0007669"/>
    <property type="project" value="InterPro"/>
</dbReference>
<dbReference type="AlphaFoldDB" id="A0A261F702"/>
<comment type="caution">
    <text evidence="3">The sequence shown here is derived from an EMBL/GenBank/DDBJ whole genome shotgun (WGS) entry which is preliminary data.</text>
</comment>
<reference evidence="3 4" key="1">
    <citation type="journal article" date="2017" name="BMC Genomics">
        <title>Comparative genomic and phylogenomic analyses of the Bifidobacteriaceae family.</title>
        <authorList>
            <person name="Lugli G.A."/>
            <person name="Milani C."/>
            <person name="Turroni F."/>
            <person name="Duranti S."/>
            <person name="Mancabelli L."/>
            <person name="Mangifesta M."/>
            <person name="Ferrario C."/>
            <person name="Modesto M."/>
            <person name="Mattarelli P."/>
            <person name="Jiri K."/>
            <person name="van Sinderen D."/>
            <person name="Ventura M."/>
        </authorList>
    </citation>
    <scope>NUCLEOTIDE SEQUENCE [LARGE SCALE GENOMIC DNA]</scope>
    <source>
        <strain evidence="3 4">DSM 24762</strain>
    </source>
</reference>
<dbReference type="GO" id="GO:0016887">
    <property type="term" value="F:ATP hydrolysis activity"/>
    <property type="evidence" value="ECO:0007669"/>
    <property type="project" value="InterPro"/>
</dbReference>
<proteinExistence type="predicted"/>
<dbReference type="Pfam" id="PF13476">
    <property type="entry name" value="AAA_23"/>
    <property type="match status" value="1"/>
</dbReference>
<evidence type="ECO:0000313" key="3">
    <source>
        <dbReference type="EMBL" id="OZG54858.1"/>
    </source>
</evidence>
<dbReference type="Gene3D" id="3.40.50.300">
    <property type="entry name" value="P-loop containing nucleotide triphosphate hydrolases"/>
    <property type="match status" value="1"/>
</dbReference>
<feature type="domain" description="Rad50/SbcC-type AAA" evidence="2">
    <location>
        <begin position="21"/>
        <end position="353"/>
    </location>
</feature>
<evidence type="ECO:0000259" key="2">
    <source>
        <dbReference type="Pfam" id="PF13476"/>
    </source>
</evidence>
<evidence type="ECO:0000313" key="4">
    <source>
        <dbReference type="Proteomes" id="UP000243657"/>
    </source>
</evidence>
<feature type="coiled-coil region" evidence="1">
    <location>
        <begin position="213"/>
        <end position="240"/>
    </location>
</feature>
<dbReference type="RefSeq" id="WP_094725986.1">
    <property type="nucleotide sequence ID" value="NZ_JBHLWS010000010.1"/>
</dbReference>
<dbReference type="InterPro" id="IPR027417">
    <property type="entry name" value="P-loop_NTPase"/>
</dbReference>